<sequence length="379" mass="43119">MTPHKPRRLYSKTFISVVTMLAGSIAGFARLFSMIEFGKLPDGERLARIQASPNWRDGKFHNETATPMYTNGKGFLSVLWEYLFVKHSETKPERALPVVKTDLKTLKSDEDVVIWLGHSSWFMQMNGHKILIDPVFSSYAAPFSFMNKAFNGHYPWQAADMPEIDYLVISHDHWDHLDYPTLTALKPKVKQIVTALGVGSHLEAWGFAPQIIHELDWHEKVIVADDLTIHVLPARHFSGRGLTANKTLWASFMFVAPRHKVFYSGDSGYGPHFRTIGEQFGPLDFAILENGQYDPAWQNIHMLPEETAVAAADLHAKVMLPGHAGRFSMSNHSWYDPWKRIAAASKAKLYKLLTPEMGEVVKMNDPQQRFLSWWEAKAD</sequence>
<feature type="transmembrane region" description="Helical" evidence="1">
    <location>
        <begin position="12"/>
        <end position="32"/>
    </location>
</feature>
<dbReference type="EMBL" id="SOYS01000006">
    <property type="protein sequence ID" value="NIY48597.1"/>
    <property type="molecule type" value="Genomic_DNA"/>
</dbReference>
<name>A0ABX0VNF2_9ENTR</name>
<dbReference type="Proteomes" id="UP000697927">
    <property type="component" value="Unassembled WGS sequence"/>
</dbReference>
<keyword evidence="1" id="KW-0472">Membrane</keyword>
<dbReference type="PANTHER" id="PTHR15032:SF4">
    <property type="entry name" value="N-ACYL-PHOSPHATIDYLETHANOLAMINE-HYDROLYZING PHOSPHOLIPASE D"/>
    <property type="match status" value="1"/>
</dbReference>
<dbReference type="SMART" id="SM00849">
    <property type="entry name" value="Lactamase_B"/>
    <property type="match status" value="1"/>
</dbReference>
<keyword evidence="1" id="KW-0812">Transmembrane</keyword>
<dbReference type="Gene3D" id="3.60.15.10">
    <property type="entry name" value="Ribonuclease Z/Hydroxyacylglutathione hydrolase-like"/>
    <property type="match status" value="1"/>
</dbReference>
<reference evidence="3 4" key="1">
    <citation type="journal article" date="2020" name="Microorganisms">
        <title>Polyphasic Characterisation of Cedecea colo sp. nov., a New Enteric Bacterium Isolated from the Koala Hindgut.</title>
        <authorList>
            <person name="Boath J.M."/>
            <person name="Dakhal S."/>
            <person name="Van T.T.H."/>
            <person name="Moore R.J."/>
            <person name="Dekiwadia C."/>
            <person name="Macreadie I.G."/>
        </authorList>
    </citation>
    <scope>NUCLEOTIDE SEQUENCE [LARGE SCALE GENOMIC DNA]</scope>
    <source>
        <strain evidence="3 4">ZA</strain>
    </source>
</reference>
<dbReference type="SUPFAM" id="SSF56281">
    <property type="entry name" value="Metallo-hydrolase/oxidoreductase"/>
    <property type="match status" value="1"/>
</dbReference>
<evidence type="ECO:0000259" key="2">
    <source>
        <dbReference type="SMART" id="SM00849"/>
    </source>
</evidence>
<feature type="domain" description="Metallo-beta-lactamase" evidence="2">
    <location>
        <begin position="117"/>
        <end position="323"/>
    </location>
</feature>
<comment type="caution">
    <text evidence="3">The sequence shown here is derived from an EMBL/GenBank/DDBJ whole genome shotgun (WGS) entry which is preliminary data.</text>
</comment>
<evidence type="ECO:0000256" key="1">
    <source>
        <dbReference type="SAM" id="Phobius"/>
    </source>
</evidence>
<keyword evidence="1" id="KW-1133">Transmembrane helix</keyword>
<gene>
    <name evidence="3" type="ORF">E2L00_14055</name>
</gene>
<organism evidence="3 4">
    <name type="scientific">Cedecea colo</name>
    <dbReference type="NCBI Taxonomy" id="2552946"/>
    <lineage>
        <taxon>Bacteria</taxon>
        <taxon>Pseudomonadati</taxon>
        <taxon>Pseudomonadota</taxon>
        <taxon>Gammaproteobacteria</taxon>
        <taxon>Enterobacterales</taxon>
        <taxon>Enterobacteriaceae</taxon>
        <taxon>Cedecea</taxon>
    </lineage>
</organism>
<keyword evidence="4" id="KW-1185">Reference proteome</keyword>
<dbReference type="InterPro" id="IPR001279">
    <property type="entry name" value="Metallo-B-lactamas"/>
</dbReference>
<protein>
    <submittedName>
        <fullName evidence="3">RomA family MBL fold metallo-hydrolase</fullName>
    </submittedName>
</protein>
<dbReference type="PANTHER" id="PTHR15032">
    <property type="entry name" value="N-ACYL-PHOSPHATIDYLETHANOLAMINE-HYDROLYZING PHOSPHOLIPASE D"/>
    <property type="match status" value="1"/>
</dbReference>
<dbReference type="Pfam" id="PF12706">
    <property type="entry name" value="Lactamase_B_2"/>
    <property type="match status" value="1"/>
</dbReference>
<accession>A0ABX0VNF2</accession>
<evidence type="ECO:0000313" key="3">
    <source>
        <dbReference type="EMBL" id="NIY48597.1"/>
    </source>
</evidence>
<proteinExistence type="predicted"/>
<evidence type="ECO:0000313" key="4">
    <source>
        <dbReference type="Proteomes" id="UP000697927"/>
    </source>
</evidence>
<dbReference type="InterPro" id="IPR036866">
    <property type="entry name" value="RibonucZ/Hydroxyglut_hydro"/>
</dbReference>